<evidence type="ECO:0000313" key="6">
    <source>
        <dbReference type="Proteomes" id="UP000536179"/>
    </source>
</evidence>
<evidence type="ECO:0000256" key="1">
    <source>
        <dbReference type="ARBA" id="ARBA00023015"/>
    </source>
</evidence>
<proteinExistence type="predicted"/>
<dbReference type="PRINTS" id="PR00598">
    <property type="entry name" value="HTHMARR"/>
</dbReference>
<evidence type="ECO:0000256" key="2">
    <source>
        <dbReference type="ARBA" id="ARBA00023125"/>
    </source>
</evidence>
<dbReference type="GO" id="GO:0003677">
    <property type="term" value="F:DNA binding"/>
    <property type="evidence" value="ECO:0007669"/>
    <property type="project" value="UniProtKB-KW"/>
</dbReference>
<dbReference type="InterPro" id="IPR036390">
    <property type="entry name" value="WH_DNA-bd_sf"/>
</dbReference>
<keyword evidence="2 5" id="KW-0238">DNA-binding</keyword>
<evidence type="ECO:0000313" key="5">
    <source>
        <dbReference type="EMBL" id="MBB3209071.1"/>
    </source>
</evidence>
<dbReference type="Proteomes" id="UP000536179">
    <property type="component" value="Unassembled WGS sequence"/>
</dbReference>
<reference evidence="5 6" key="1">
    <citation type="submission" date="2020-08" db="EMBL/GenBank/DDBJ databases">
        <title>Genomic Encyclopedia of Type Strains, Phase III (KMG-III): the genomes of soil and plant-associated and newly described type strains.</title>
        <authorList>
            <person name="Whitman W."/>
        </authorList>
    </citation>
    <scope>NUCLEOTIDE SEQUENCE [LARGE SCALE GENOMIC DNA]</scope>
    <source>
        <strain evidence="5 6">CECT 8075</strain>
    </source>
</reference>
<comment type="caution">
    <text evidence="5">The sequence shown here is derived from an EMBL/GenBank/DDBJ whole genome shotgun (WGS) entry which is preliminary data.</text>
</comment>
<dbReference type="RefSeq" id="WP_184307408.1">
    <property type="nucleotide sequence ID" value="NZ_JACHXU010000020.1"/>
</dbReference>
<keyword evidence="3" id="KW-0804">Transcription</keyword>
<dbReference type="PANTHER" id="PTHR42756:SF1">
    <property type="entry name" value="TRANSCRIPTIONAL REPRESSOR OF EMRAB OPERON"/>
    <property type="match status" value="1"/>
</dbReference>
<keyword evidence="1" id="KW-0805">Transcription regulation</keyword>
<dbReference type="Pfam" id="PF12802">
    <property type="entry name" value="MarR_2"/>
    <property type="match status" value="1"/>
</dbReference>
<keyword evidence="6" id="KW-1185">Reference proteome</keyword>
<sequence>MGFELPSATVAPTEDNQISLFLGRAYYSYLGMLARHLKLRQLDDKLQPGIGNLLFALFRQDDQTASEIATRLGLARSTMTGLVKRVRKLGLVTTRPDPSDGRAIRMSLTPEARALMPDCFSLAEHMESVICREFSTSEREAFADLLIRATENINRELASLGNDNAPSAKENKS</sequence>
<evidence type="ECO:0000256" key="3">
    <source>
        <dbReference type="ARBA" id="ARBA00023163"/>
    </source>
</evidence>
<gene>
    <name evidence="5" type="ORF">FHS27_004907</name>
</gene>
<dbReference type="GO" id="GO:0003700">
    <property type="term" value="F:DNA-binding transcription factor activity"/>
    <property type="evidence" value="ECO:0007669"/>
    <property type="project" value="InterPro"/>
</dbReference>
<dbReference type="InterPro" id="IPR000835">
    <property type="entry name" value="HTH_MarR-typ"/>
</dbReference>
<dbReference type="InterPro" id="IPR036388">
    <property type="entry name" value="WH-like_DNA-bd_sf"/>
</dbReference>
<dbReference type="SUPFAM" id="SSF46785">
    <property type="entry name" value="Winged helix' DNA-binding domain"/>
    <property type="match status" value="1"/>
</dbReference>
<organism evidence="5 6">
    <name type="scientific">Aporhodopirellula rubra</name>
    <dbReference type="NCBI Taxonomy" id="980271"/>
    <lineage>
        <taxon>Bacteria</taxon>
        <taxon>Pseudomonadati</taxon>
        <taxon>Planctomycetota</taxon>
        <taxon>Planctomycetia</taxon>
        <taxon>Pirellulales</taxon>
        <taxon>Pirellulaceae</taxon>
        <taxon>Aporhodopirellula</taxon>
    </lineage>
</organism>
<dbReference type="EMBL" id="JACHXU010000020">
    <property type="protein sequence ID" value="MBB3209071.1"/>
    <property type="molecule type" value="Genomic_DNA"/>
</dbReference>
<dbReference type="PROSITE" id="PS50995">
    <property type="entry name" value="HTH_MARR_2"/>
    <property type="match status" value="1"/>
</dbReference>
<dbReference type="Gene3D" id="1.10.10.10">
    <property type="entry name" value="Winged helix-like DNA-binding domain superfamily/Winged helix DNA-binding domain"/>
    <property type="match status" value="1"/>
</dbReference>
<dbReference type="PANTHER" id="PTHR42756">
    <property type="entry name" value="TRANSCRIPTIONAL REGULATOR, MARR"/>
    <property type="match status" value="1"/>
</dbReference>
<protein>
    <submittedName>
        <fullName evidence="5">DNA-binding MarR family transcriptional regulator</fullName>
    </submittedName>
</protein>
<evidence type="ECO:0000259" key="4">
    <source>
        <dbReference type="PROSITE" id="PS50995"/>
    </source>
</evidence>
<dbReference type="AlphaFoldDB" id="A0A7W5E2P1"/>
<feature type="domain" description="HTH marR-type" evidence="4">
    <location>
        <begin position="15"/>
        <end position="151"/>
    </location>
</feature>
<name>A0A7W5E2P1_9BACT</name>
<dbReference type="SMART" id="SM00347">
    <property type="entry name" value="HTH_MARR"/>
    <property type="match status" value="1"/>
</dbReference>
<dbReference type="CDD" id="cd00090">
    <property type="entry name" value="HTH_ARSR"/>
    <property type="match status" value="1"/>
</dbReference>
<accession>A0A7W5E2P1</accession>
<dbReference type="InterPro" id="IPR011991">
    <property type="entry name" value="ArsR-like_HTH"/>
</dbReference>